<reference evidence="2 3" key="1">
    <citation type="submission" date="2013-10" db="EMBL/GenBank/DDBJ databases">
        <title>The Genome Sequence of Acinetobacter brisouii CIP 110357.</title>
        <authorList>
            <consortium name="The Broad Institute Genomics Platform"/>
            <consortium name="The Broad Institute Genome Sequencing Center for Infectious Disease"/>
            <person name="Cerqueira G."/>
            <person name="Feldgarden M."/>
            <person name="Courvalin P."/>
            <person name="Grillot-Courvalin C."/>
            <person name="Clermont D."/>
            <person name="Rocha E."/>
            <person name="Yoon E.-J."/>
            <person name="Nemec A."/>
            <person name="Young S.K."/>
            <person name="Zeng Q."/>
            <person name="Gargeya S."/>
            <person name="Fitzgerald M."/>
            <person name="Abouelleil A."/>
            <person name="Alvarado L."/>
            <person name="Berlin A.M."/>
            <person name="Chapman S.B."/>
            <person name="Gainer-Dewar J."/>
            <person name="Goldberg J."/>
            <person name="Gnerre S."/>
            <person name="Griggs A."/>
            <person name="Gujja S."/>
            <person name="Hansen M."/>
            <person name="Howarth C."/>
            <person name="Imamovic A."/>
            <person name="Ireland A."/>
            <person name="Larimer J."/>
            <person name="McCowan C."/>
            <person name="Murphy C."/>
            <person name="Pearson M."/>
            <person name="Poon T.W."/>
            <person name="Priest M."/>
            <person name="Roberts A."/>
            <person name="Saif S."/>
            <person name="Shea T."/>
            <person name="Sykes S."/>
            <person name="Wortman J."/>
            <person name="Nusbaum C."/>
            <person name="Birren B."/>
        </authorList>
    </citation>
    <scope>NUCLEOTIDE SEQUENCE [LARGE SCALE GENOMIC DNA]</scope>
    <source>
        <strain evidence="2 3">CIP 110357</strain>
    </source>
</reference>
<sequence>MSIDKATLTQLPAFQGLDAQQIIDVHQPEHFELFEQQTQHVQAVGFDTESKPTFQKGETQTGPHLIQIATEHYAFLFSYHQFQHPVLQQLLANPDILKVGFGLKNDRKMLHKHQLQLEGMFDLSQQFKSFGYRNQIGVQTAVALLFQQYFPKSKRVRLSNWSQQPLSAMQRAYAANDAYASLKIYLVLQQEKLKSK</sequence>
<comment type="caution">
    <text evidence="2">The sequence shown here is derived from an EMBL/GenBank/DDBJ whole genome shotgun (WGS) entry which is preliminary data.</text>
</comment>
<dbReference type="SUPFAM" id="SSF53098">
    <property type="entry name" value="Ribonuclease H-like"/>
    <property type="match status" value="1"/>
</dbReference>
<dbReference type="RefSeq" id="WP_004898949.1">
    <property type="nucleotide sequence ID" value="NZ_BBTI01000003.1"/>
</dbReference>
<dbReference type="SMART" id="SM00474">
    <property type="entry name" value="35EXOc"/>
    <property type="match status" value="1"/>
</dbReference>
<dbReference type="GO" id="GO:0003676">
    <property type="term" value="F:nucleic acid binding"/>
    <property type="evidence" value="ECO:0007669"/>
    <property type="project" value="InterPro"/>
</dbReference>
<accession>V2USM0</accession>
<dbReference type="Proteomes" id="UP000018418">
    <property type="component" value="Unassembled WGS sequence"/>
</dbReference>
<evidence type="ECO:0000259" key="1">
    <source>
        <dbReference type="SMART" id="SM00474"/>
    </source>
</evidence>
<dbReference type="InterPro" id="IPR052408">
    <property type="entry name" value="Exonuclease_MUT-7-like"/>
</dbReference>
<proteinExistence type="predicted"/>
<dbReference type="PANTHER" id="PTHR47765">
    <property type="entry name" value="3'-5' EXONUCLEASE DOMAIN-CONTAINING PROTEIN"/>
    <property type="match status" value="1"/>
</dbReference>
<evidence type="ECO:0000313" key="2">
    <source>
        <dbReference type="EMBL" id="ESK53002.1"/>
    </source>
</evidence>
<dbReference type="GO" id="GO:0008408">
    <property type="term" value="F:3'-5' exonuclease activity"/>
    <property type="evidence" value="ECO:0007669"/>
    <property type="project" value="InterPro"/>
</dbReference>
<gene>
    <name evidence="2" type="ORF">P255_00108</name>
</gene>
<keyword evidence="3" id="KW-1185">Reference proteome</keyword>
<protein>
    <recommendedName>
        <fullName evidence="1">3'-5' exonuclease domain-containing protein</fullName>
    </recommendedName>
</protein>
<dbReference type="InterPro" id="IPR036397">
    <property type="entry name" value="RNaseH_sf"/>
</dbReference>
<dbReference type="InterPro" id="IPR002562">
    <property type="entry name" value="3'-5'_exonuclease_dom"/>
</dbReference>
<dbReference type="PANTHER" id="PTHR47765:SF2">
    <property type="entry name" value="EXONUCLEASE MUT-7 HOMOLOG"/>
    <property type="match status" value="1"/>
</dbReference>
<dbReference type="InterPro" id="IPR012337">
    <property type="entry name" value="RNaseH-like_sf"/>
</dbReference>
<dbReference type="EMBL" id="AYEU01000001">
    <property type="protein sequence ID" value="ESK53002.1"/>
    <property type="molecule type" value="Genomic_DNA"/>
</dbReference>
<dbReference type="AlphaFoldDB" id="V2USM0"/>
<dbReference type="OrthoDB" id="9793333at2"/>
<evidence type="ECO:0000313" key="3">
    <source>
        <dbReference type="Proteomes" id="UP000018418"/>
    </source>
</evidence>
<dbReference type="STRING" id="396323.VH98_05645"/>
<feature type="domain" description="3'-5' exonuclease" evidence="1">
    <location>
        <begin position="22"/>
        <end position="193"/>
    </location>
</feature>
<dbReference type="CDD" id="cd06141">
    <property type="entry name" value="WRN_exo"/>
    <property type="match status" value="1"/>
</dbReference>
<dbReference type="Pfam" id="PF01612">
    <property type="entry name" value="DNA_pol_A_exo1"/>
    <property type="match status" value="1"/>
</dbReference>
<dbReference type="PATRIC" id="fig|1341683.3.peg.108"/>
<dbReference type="Gene3D" id="3.30.420.10">
    <property type="entry name" value="Ribonuclease H-like superfamily/Ribonuclease H"/>
    <property type="match status" value="1"/>
</dbReference>
<dbReference type="HOGENOM" id="CLU_049674_2_2_6"/>
<organism evidence="2 3">
    <name type="scientific">Acinetobacter brisouii CIP 110357</name>
    <dbReference type="NCBI Taxonomy" id="1341683"/>
    <lineage>
        <taxon>Bacteria</taxon>
        <taxon>Pseudomonadati</taxon>
        <taxon>Pseudomonadota</taxon>
        <taxon>Gammaproteobacteria</taxon>
        <taxon>Moraxellales</taxon>
        <taxon>Moraxellaceae</taxon>
        <taxon>Acinetobacter</taxon>
    </lineage>
</organism>
<name>V2USM0_9GAMM</name>
<dbReference type="GO" id="GO:0006139">
    <property type="term" value="P:nucleobase-containing compound metabolic process"/>
    <property type="evidence" value="ECO:0007669"/>
    <property type="project" value="InterPro"/>
</dbReference>